<name>A0ABN6ZR62_9CREN</name>
<feature type="transmembrane region" description="Helical" evidence="6">
    <location>
        <begin position="170"/>
        <end position="189"/>
    </location>
</feature>
<keyword evidence="5 6" id="KW-0472">Membrane</keyword>
<dbReference type="RefSeq" id="WP_338250291.1">
    <property type="nucleotide sequence ID" value="NZ_AP028907.1"/>
</dbReference>
<evidence type="ECO:0000256" key="5">
    <source>
        <dbReference type="ARBA" id="ARBA00023136"/>
    </source>
</evidence>
<gene>
    <name evidence="7" type="ORF">PABY_22800</name>
</gene>
<dbReference type="PANTHER" id="PTHR30482:SF5">
    <property type="entry name" value="ABC TRANSPORTER PERMEASE PROTEIN"/>
    <property type="match status" value="1"/>
</dbReference>
<accession>A0ABN6ZR62</accession>
<feature type="transmembrane region" description="Helical" evidence="6">
    <location>
        <begin position="96"/>
        <end position="116"/>
    </location>
</feature>
<evidence type="ECO:0000313" key="7">
    <source>
        <dbReference type="EMBL" id="BES82713.1"/>
    </source>
</evidence>
<dbReference type="InterPro" id="IPR001851">
    <property type="entry name" value="ABC_transp_permease"/>
</dbReference>
<feature type="transmembrane region" description="Helical" evidence="6">
    <location>
        <begin position="295"/>
        <end position="311"/>
    </location>
</feature>
<proteinExistence type="predicted"/>
<organism evidence="7 8">
    <name type="scientific">Pyrodictium abyssi</name>
    <dbReference type="NCBI Taxonomy" id="54256"/>
    <lineage>
        <taxon>Archaea</taxon>
        <taxon>Thermoproteota</taxon>
        <taxon>Thermoprotei</taxon>
        <taxon>Desulfurococcales</taxon>
        <taxon>Pyrodictiaceae</taxon>
        <taxon>Pyrodictium</taxon>
    </lineage>
</organism>
<feature type="transmembrane region" description="Helical" evidence="6">
    <location>
        <begin position="259"/>
        <end position="283"/>
    </location>
</feature>
<feature type="transmembrane region" description="Helical" evidence="6">
    <location>
        <begin position="123"/>
        <end position="141"/>
    </location>
</feature>
<evidence type="ECO:0000256" key="6">
    <source>
        <dbReference type="SAM" id="Phobius"/>
    </source>
</evidence>
<feature type="transmembrane region" description="Helical" evidence="6">
    <location>
        <begin position="21"/>
        <end position="42"/>
    </location>
</feature>
<feature type="transmembrane region" description="Helical" evidence="6">
    <location>
        <begin position="220"/>
        <end position="239"/>
    </location>
</feature>
<dbReference type="EMBL" id="AP028907">
    <property type="protein sequence ID" value="BES82713.1"/>
    <property type="molecule type" value="Genomic_DNA"/>
</dbReference>
<dbReference type="InterPro" id="IPR043428">
    <property type="entry name" value="LivM-like"/>
</dbReference>
<keyword evidence="2" id="KW-1003">Cell membrane</keyword>
<evidence type="ECO:0000256" key="4">
    <source>
        <dbReference type="ARBA" id="ARBA00022989"/>
    </source>
</evidence>
<comment type="subcellular location">
    <subcellularLocation>
        <location evidence="1">Cell membrane</location>
        <topology evidence="1">Multi-pass membrane protein</topology>
    </subcellularLocation>
</comment>
<sequence>MPAGVFKETYLQQMAHLRYPIHVYSAIAALALLAALPFMAGPFIANKLAFYMVYLVAAIGLNITTGLAGQISLAHAALMGAGAYTAAWLTLHGINILAAIPAGALMAAAVGTLLSLPSFRLKGYYLAMASIAAQEILFYTYQRWVASDQYMPVNDDAKVLLGLELGEGKLLYYTTLALTLIAVWTAANIGRSSIGRAMKAVRDNDISAEIVGINVTRTKALAFAIGSFYAGLAGGLLALHLTAIDYDNFTLEQSIDFLAMVLVGGAGRIIWGSLLGLAAIMASQSMLEMVFEGNPMYKYLVLGAAIAYFVVKEPEGLIAVLRRVKEYFRLWPYSY</sequence>
<dbReference type="CDD" id="cd06581">
    <property type="entry name" value="TM_PBP1_LivM_like"/>
    <property type="match status" value="1"/>
</dbReference>
<keyword evidence="3 6" id="KW-0812">Transmembrane</keyword>
<dbReference type="PANTHER" id="PTHR30482">
    <property type="entry name" value="HIGH-AFFINITY BRANCHED-CHAIN AMINO ACID TRANSPORT SYSTEM PERMEASE"/>
    <property type="match status" value="1"/>
</dbReference>
<evidence type="ECO:0000256" key="3">
    <source>
        <dbReference type="ARBA" id="ARBA00022692"/>
    </source>
</evidence>
<protein>
    <submittedName>
        <fullName evidence="7">Branched-chain amino acid ABC transporter permease</fullName>
    </submittedName>
</protein>
<dbReference type="Proteomes" id="UP001341135">
    <property type="component" value="Chromosome"/>
</dbReference>
<evidence type="ECO:0000256" key="1">
    <source>
        <dbReference type="ARBA" id="ARBA00004651"/>
    </source>
</evidence>
<dbReference type="GeneID" id="89290285"/>
<reference evidence="7 8" key="1">
    <citation type="submission" date="2023-09" db="EMBL/GenBank/DDBJ databases">
        <title>Pyrofollis japonicus gen. nov. sp. nov., a novel member of the family Pyrodictiaceae isolated from the Iheya North hydrothermal field.</title>
        <authorList>
            <person name="Miyazaki U."/>
            <person name="Sanari M."/>
            <person name="Tame A."/>
            <person name="Kitajima M."/>
            <person name="Okamoto A."/>
            <person name="Sawayama S."/>
            <person name="Miyazaki J."/>
            <person name="Takai K."/>
            <person name="Nakagawa S."/>
        </authorList>
    </citation>
    <scope>NUCLEOTIDE SEQUENCE [LARGE SCALE GENOMIC DNA]</scope>
    <source>
        <strain evidence="7 8">AV2</strain>
    </source>
</reference>
<evidence type="ECO:0000313" key="8">
    <source>
        <dbReference type="Proteomes" id="UP001341135"/>
    </source>
</evidence>
<feature type="transmembrane region" description="Helical" evidence="6">
    <location>
        <begin position="48"/>
        <end position="64"/>
    </location>
</feature>
<keyword evidence="8" id="KW-1185">Reference proteome</keyword>
<evidence type="ECO:0000256" key="2">
    <source>
        <dbReference type="ARBA" id="ARBA00022475"/>
    </source>
</evidence>
<keyword evidence="4 6" id="KW-1133">Transmembrane helix</keyword>
<dbReference type="Pfam" id="PF02653">
    <property type="entry name" value="BPD_transp_2"/>
    <property type="match status" value="1"/>
</dbReference>